<reference evidence="5" key="2">
    <citation type="submission" date="2021-04" db="EMBL/GenBank/DDBJ databases">
        <authorList>
            <person name="Gilroy R."/>
        </authorList>
    </citation>
    <scope>NUCLEOTIDE SEQUENCE</scope>
    <source>
        <strain evidence="5">CHK180-15479</strain>
    </source>
</reference>
<evidence type="ECO:0000259" key="4">
    <source>
        <dbReference type="SMART" id="SM00642"/>
    </source>
</evidence>
<dbReference type="SUPFAM" id="SSF51011">
    <property type="entry name" value="Glycosyl hydrolase domain"/>
    <property type="match status" value="1"/>
</dbReference>
<dbReference type="PANTHER" id="PTHR10357:SF184">
    <property type="entry name" value="OLIGO-1,6-GLUCOSIDASE 1"/>
    <property type="match status" value="1"/>
</dbReference>
<gene>
    <name evidence="5" type="ORF">H9704_01675</name>
</gene>
<evidence type="ECO:0000313" key="6">
    <source>
        <dbReference type="Proteomes" id="UP000823910"/>
    </source>
</evidence>
<comment type="caution">
    <text evidence="5">The sequence shown here is derived from an EMBL/GenBank/DDBJ whole genome shotgun (WGS) entry which is preliminary data.</text>
</comment>
<dbReference type="FunFam" id="3.20.20.80:FF:000064">
    <property type="entry name" value="Oligo-1,6-glucosidase"/>
    <property type="match status" value="2"/>
</dbReference>
<evidence type="ECO:0000256" key="3">
    <source>
        <dbReference type="ARBA" id="ARBA00023295"/>
    </source>
</evidence>
<dbReference type="Gene3D" id="3.20.20.80">
    <property type="entry name" value="Glycosidases"/>
    <property type="match status" value="1"/>
</dbReference>
<sequence length="560" mass="65578">MNKCWWKEAVIYQIYPRSFMDSNGDGIGDLKGITQKLDYLKELGVDAVWLSPFYKSPNDDNGYDISDYRGIMEEFGTMEDFDEMQREMHKRGIRLIVDLVVNHSSDEHPWFVESRKSKDNPYRDYYIWRDGKNGQAPNNWTSHFSGSAWEYDEATDQYYLHLFSKKQPDLNWENPVVRREVYDIMNFWVDKGADGFRLDVASMYSKRPGLPDGDPGRAEIGSEHYQNGPRIHEFFHEMYDNVMAKHPGLMTVGETSGVTIEEAKKYAGLDTHEMSMVFQFEHVKLEYINGDKFNLRHVPLSEFKAVMSKWQTELDGKAWNSLYLANHDQPRSVSRWGDDTKYRKESAKMLYTMLMTMQGTPYVYQGEEIGMTNVHFDSIEDYQDIQIRNAWRARVENGGEDPEKMMQAIWYIGRDNARTPMQWDASPCAGFSTAAPWLKVNPNYKEINVKEALEDPDSIFWYMKELIRLRHESETAVYGDFTEYQKENEALYVYNRSLGDDNLLVVLNFTGEEQPFVLPRPMRGKTSALYVSNYENDGQMADRTLRPYEAAVYRWKETDK</sequence>
<reference evidence="5" key="1">
    <citation type="journal article" date="2021" name="PeerJ">
        <title>Extensive microbial diversity within the chicken gut microbiome revealed by metagenomics and culture.</title>
        <authorList>
            <person name="Gilroy R."/>
            <person name="Ravi A."/>
            <person name="Getino M."/>
            <person name="Pursley I."/>
            <person name="Horton D.L."/>
            <person name="Alikhan N.F."/>
            <person name="Baker D."/>
            <person name="Gharbi K."/>
            <person name="Hall N."/>
            <person name="Watson M."/>
            <person name="Adriaenssens E.M."/>
            <person name="Foster-Nyarko E."/>
            <person name="Jarju S."/>
            <person name="Secka A."/>
            <person name="Antonio M."/>
            <person name="Oren A."/>
            <person name="Chaudhuri R.R."/>
            <person name="La Ragione R."/>
            <person name="Hildebrand F."/>
            <person name="Pallen M.J."/>
        </authorList>
    </citation>
    <scope>NUCLEOTIDE SEQUENCE</scope>
    <source>
        <strain evidence="5">CHK180-15479</strain>
    </source>
</reference>
<accession>A0A9D2MYM0</accession>
<proteinExistence type="inferred from homology"/>
<dbReference type="SMART" id="SM00642">
    <property type="entry name" value="Aamy"/>
    <property type="match status" value="1"/>
</dbReference>
<dbReference type="InterPro" id="IPR017853">
    <property type="entry name" value="GH"/>
</dbReference>
<dbReference type="NCBIfam" id="NF008183">
    <property type="entry name" value="PRK10933.1"/>
    <property type="match status" value="1"/>
</dbReference>
<dbReference type="InterPro" id="IPR006047">
    <property type="entry name" value="GH13_cat_dom"/>
</dbReference>
<feature type="domain" description="Glycosyl hydrolase family 13 catalytic" evidence="4">
    <location>
        <begin position="13"/>
        <end position="418"/>
    </location>
</feature>
<comment type="similarity">
    <text evidence="1">Belongs to the glycosyl hydrolase 13 family.</text>
</comment>
<dbReference type="GO" id="GO:0009313">
    <property type="term" value="P:oligosaccharide catabolic process"/>
    <property type="evidence" value="ECO:0007669"/>
    <property type="project" value="TreeGrafter"/>
</dbReference>
<dbReference type="InterPro" id="IPR045857">
    <property type="entry name" value="O16G_dom_2"/>
</dbReference>
<dbReference type="FunFam" id="2.60.40.1180:FF:000007">
    <property type="entry name" value="Sucrose isomerase"/>
    <property type="match status" value="1"/>
</dbReference>
<dbReference type="InterPro" id="IPR013780">
    <property type="entry name" value="Glyco_hydro_b"/>
</dbReference>
<evidence type="ECO:0000313" key="5">
    <source>
        <dbReference type="EMBL" id="HJC04858.1"/>
    </source>
</evidence>
<dbReference type="FunFam" id="3.90.400.10:FF:000002">
    <property type="entry name" value="Sucrose isomerase"/>
    <property type="match status" value="1"/>
</dbReference>
<organism evidence="5 6">
    <name type="scientific">Candidatus Enterocloster excrementipullorum</name>
    <dbReference type="NCBI Taxonomy" id="2838559"/>
    <lineage>
        <taxon>Bacteria</taxon>
        <taxon>Bacillati</taxon>
        <taxon>Bacillota</taxon>
        <taxon>Clostridia</taxon>
        <taxon>Lachnospirales</taxon>
        <taxon>Lachnospiraceae</taxon>
        <taxon>Enterocloster</taxon>
    </lineage>
</organism>
<dbReference type="SUPFAM" id="SSF51445">
    <property type="entry name" value="(Trans)glycosidases"/>
    <property type="match status" value="1"/>
</dbReference>
<evidence type="ECO:0000256" key="2">
    <source>
        <dbReference type="ARBA" id="ARBA00022801"/>
    </source>
</evidence>
<name>A0A9D2MYM0_9FIRM</name>
<dbReference type="Proteomes" id="UP000823910">
    <property type="component" value="Unassembled WGS sequence"/>
</dbReference>
<dbReference type="PANTHER" id="PTHR10357">
    <property type="entry name" value="ALPHA-AMYLASE FAMILY MEMBER"/>
    <property type="match status" value="1"/>
</dbReference>
<keyword evidence="2" id="KW-0378">Hydrolase</keyword>
<protein>
    <submittedName>
        <fullName evidence="5">Alpha-glucosidase</fullName>
    </submittedName>
</protein>
<dbReference type="CDD" id="cd11333">
    <property type="entry name" value="AmyAc_SI_OligoGlu_DGase"/>
    <property type="match status" value="1"/>
</dbReference>
<dbReference type="GO" id="GO:0004556">
    <property type="term" value="F:alpha-amylase activity"/>
    <property type="evidence" value="ECO:0007669"/>
    <property type="project" value="TreeGrafter"/>
</dbReference>
<evidence type="ECO:0000256" key="1">
    <source>
        <dbReference type="ARBA" id="ARBA00008061"/>
    </source>
</evidence>
<dbReference type="Pfam" id="PF00128">
    <property type="entry name" value="Alpha-amylase"/>
    <property type="match status" value="1"/>
</dbReference>
<dbReference type="AlphaFoldDB" id="A0A9D2MYM0"/>
<dbReference type="EMBL" id="DWWT01000004">
    <property type="protein sequence ID" value="HJC04858.1"/>
    <property type="molecule type" value="Genomic_DNA"/>
</dbReference>
<dbReference type="Gene3D" id="2.60.40.1180">
    <property type="entry name" value="Golgi alpha-mannosidase II"/>
    <property type="match status" value="1"/>
</dbReference>
<keyword evidence="3" id="KW-0326">Glycosidase</keyword>
<dbReference type="Gene3D" id="3.90.400.10">
    <property type="entry name" value="Oligo-1,6-glucosidase, Domain 2"/>
    <property type="match status" value="1"/>
</dbReference>